<accession>A0A1I5VD46</accession>
<dbReference type="RefSeq" id="WP_061801633.1">
    <property type="nucleotide sequence ID" value="NZ_FOXX01000001.1"/>
</dbReference>
<name>A0A1I5VD46_9BACI</name>
<proteinExistence type="predicted"/>
<organism evidence="2 3">
    <name type="scientific">Priestia endophytica DSM 13796</name>
    <dbReference type="NCBI Taxonomy" id="1121089"/>
    <lineage>
        <taxon>Bacteria</taxon>
        <taxon>Bacillati</taxon>
        <taxon>Bacillota</taxon>
        <taxon>Bacilli</taxon>
        <taxon>Bacillales</taxon>
        <taxon>Bacillaceae</taxon>
        <taxon>Priestia</taxon>
    </lineage>
</organism>
<evidence type="ECO:0000256" key="1">
    <source>
        <dbReference type="SAM" id="Phobius"/>
    </source>
</evidence>
<keyword evidence="1" id="KW-1133">Transmembrane helix</keyword>
<keyword evidence="1" id="KW-0472">Membrane</keyword>
<evidence type="ECO:0000313" key="3">
    <source>
        <dbReference type="Proteomes" id="UP000182762"/>
    </source>
</evidence>
<feature type="transmembrane region" description="Helical" evidence="1">
    <location>
        <begin position="39"/>
        <end position="57"/>
    </location>
</feature>
<feature type="transmembrane region" description="Helical" evidence="1">
    <location>
        <begin position="77"/>
        <end position="96"/>
    </location>
</feature>
<comment type="caution">
    <text evidence="2">The sequence shown here is derived from an EMBL/GenBank/DDBJ whole genome shotgun (WGS) entry which is preliminary data.</text>
</comment>
<protein>
    <submittedName>
        <fullName evidence="2">Uncharacterized protein</fullName>
    </submittedName>
</protein>
<dbReference type="Proteomes" id="UP000182762">
    <property type="component" value="Unassembled WGS sequence"/>
</dbReference>
<dbReference type="EMBL" id="FOXX01000001">
    <property type="protein sequence ID" value="SFQ05429.1"/>
    <property type="molecule type" value="Genomic_DNA"/>
</dbReference>
<keyword evidence="3" id="KW-1185">Reference proteome</keyword>
<gene>
    <name evidence="2" type="ORF">SAMN02745910_00058</name>
</gene>
<feature type="transmembrane region" description="Helical" evidence="1">
    <location>
        <begin position="14"/>
        <end position="32"/>
    </location>
</feature>
<keyword evidence="1" id="KW-0812">Transmembrane</keyword>
<dbReference type="GeneID" id="93708838"/>
<evidence type="ECO:0000313" key="2">
    <source>
        <dbReference type="EMBL" id="SFQ05429.1"/>
    </source>
</evidence>
<sequence>MIIEFETITLFRPLLIFLLIALVGVLFFLILIKRSPRVSGFLVVVFSVLSITISALLMYRMGVLADELNRAGDPFSFFLFLVISVLSIANLAVYFMKRRSFE</sequence>
<reference evidence="2 3" key="1">
    <citation type="submission" date="2016-10" db="EMBL/GenBank/DDBJ databases">
        <authorList>
            <person name="Varghese N."/>
            <person name="Submissions S."/>
        </authorList>
    </citation>
    <scope>NUCLEOTIDE SEQUENCE [LARGE SCALE GENOMIC DNA]</scope>
    <source>
        <strain evidence="2 3">DSM 13796</strain>
    </source>
</reference>